<gene>
    <name evidence="3" type="ORF">ASPWEDRAFT_46372</name>
</gene>
<dbReference type="InterPro" id="IPR052471">
    <property type="entry name" value="PBI_I9"/>
</dbReference>
<sequence length="93" mass="10196">MKITLSALVLGLLPLALGKSIIVTYPKDTPQDVYENEKKSFEKAGGHITHEYQLFRGFSADAPADAIRVFSTQTKYKPCIEEEQVVTAVGGSH</sequence>
<reference evidence="4" key="1">
    <citation type="journal article" date="2017" name="Genome Biol.">
        <title>Comparative genomics reveals high biological diversity and specific adaptations in the industrially and medically important fungal genus Aspergillus.</title>
        <authorList>
            <person name="de Vries R.P."/>
            <person name="Riley R."/>
            <person name="Wiebenga A."/>
            <person name="Aguilar-Osorio G."/>
            <person name="Amillis S."/>
            <person name="Uchima C.A."/>
            <person name="Anderluh G."/>
            <person name="Asadollahi M."/>
            <person name="Askin M."/>
            <person name="Barry K."/>
            <person name="Battaglia E."/>
            <person name="Bayram O."/>
            <person name="Benocci T."/>
            <person name="Braus-Stromeyer S.A."/>
            <person name="Caldana C."/>
            <person name="Canovas D."/>
            <person name="Cerqueira G.C."/>
            <person name="Chen F."/>
            <person name="Chen W."/>
            <person name="Choi C."/>
            <person name="Clum A."/>
            <person name="Dos Santos R.A."/>
            <person name="Damasio A.R."/>
            <person name="Diallinas G."/>
            <person name="Emri T."/>
            <person name="Fekete E."/>
            <person name="Flipphi M."/>
            <person name="Freyberg S."/>
            <person name="Gallo A."/>
            <person name="Gournas C."/>
            <person name="Habgood R."/>
            <person name="Hainaut M."/>
            <person name="Harispe M.L."/>
            <person name="Henrissat B."/>
            <person name="Hilden K.S."/>
            <person name="Hope R."/>
            <person name="Hossain A."/>
            <person name="Karabika E."/>
            <person name="Karaffa L."/>
            <person name="Karanyi Z."/>
            <person name="Krasevec N."/>
            <person name="Kuo A."/>
            <person name="Kusch H."/>
            <person name="LaButti K."/>
            <person name="Lagendijk E.L."/>
            <person name="Lapidus A."/>
            <person name="Levasseur A."/>
            <person name="Lindquist E."/>
            <person name="Lipzen A."/>
            <person name="Logrieco A.F."/>
            <person name="MacCabe A."/>
            <person name="Maekelae M.R."/>
            <person name="Malavazi I."/>
            <person name="Melin P."/>
            <person name="Meyer V."/>
            <person name="Mielnichuk N."/>
            <person name="Miskei M."/>
            <person name="Molnar A.P."/>
            <person name="Mule G."/>
            <person name="Ngan C.Y."/>
            <person name="Orejas M."/>
            <person name="Orosz E."/>
            <person name="Ouedraogo J.P."/>
            <person name="Overkamp K.M."/>
            <person name="Park H.-S."/>
            <person name="Perrone G."/>
            <person name="Piumi F."/>
            <person name="Punt P.J."/>
            <person name="Ram A.F."/>
            <person name="Ramon A."/>
            <person name="Rauscher S."/>
            <person name="Record E."/>
            <person name="Riano-Pachon D.M."/>
            <person name="Robert V."/>
            <person name="Roehrig J."/>
            <person name="Ruller R."/>
            <person name="Salamov A."/>
            <person name="Salih N.S."/>
            <person name="Samson R.A."/>
            <person name="Sandor E."/>
            <person name="Sanguinetti M."/>
            <person name="Schuetze T."/>
            <person name="Sepcic K."/>
            <person name="Shelest E."/>
            <person name="Sherlock G."/>
            <person name="Sophianopoulou V."/>
            <person name="Squina F.M."/>
            <person name="Sun H."/>
            <person name="Susca A."/>
            <person name="Todd R.B."/>
            <person name="Tsang A."/>
            <person name="Unkles S.E."/>
            <person name="van de Wiele N."/>
            <person name="van Rossen-Uffink D."/>
            <person name="Oliveira J.V."/>
            <person name="Vesth T.C."/>
            <person name="Visser J."/>
            <person name="Yu J.-H."/>
            <person name="Zhou M."/>
            <person name="Andersen M.R."/>
            <person name="Archer D.B."/>
            <person name="Baker S.E."/>
            <person name="Benoit I."/>
            <person name="Brakhage A.A."/>
            <person name="Braus G.H."/>
            <person name="Fischer R."/>
            <person name="Frisvad J.C."/>
            <person name="Goldman G.H."/>
            <person name="Houbraken J."/>
            <person name="Oakley B."/>
            <person name="Pocsi I."/>
            <person name="Scazzocchio C."/>
            <person name="Seiboth B."/>
            <person name="vanKuyk P.A."/>
            <person name="Wortman J."/>
            <person name="Dyer P.S."/>
            <person name="Grigoriev I.V."/>
        </authorList>
    </citation>
    <scope>NUCLEOTIDE SEQUENCE [LARGE SCALE GENOMIC DNA]</scope>
    <source>
        <strain evidence="4">DTO 134E9</strain>
    </source>
</reference>
<dbReference type="InterPro" id="IPR037045">
    <property type="entry name" value="S8pro/Inhibitor_I9_sf"/>
</dbReference>
<evidence type="ECO:0008006" key="5">
    <source>
        <dbReference type="Google" id="ProtNLM"/>
    </source>
</evidence>
<accession>A0A1L9R734</accession>
<organism evidence="3 4">
    <name type="scientific">Aspergillus wentii DTO 134E9</name>
    <dbReference type="NCBI Taxonomy" id="1073089"/>
    <lineage>
        <taxon>Eukaryota</taxon>
        <taxon>Fungi</taxon>
        <taxon>Dikarya</taxon>
        <taxon>Ascomycota</taxon>
        <taxon>Pezizomycotina</taxon>
        <taxon>Eurotiomycetes</taxon>
        <taxon>Eurotiomycetidae</taxon>
        <taxon>Eurotiales</taxon>
        <taxon>Aspergillaceae</taxon>
        <taxon>Aspergillus</taxon>
        <taxon>Aspergillus subgen. Cremei</taxon>
    </lineage>
</organism>
<dbReference type="OrthoDB" id="3888684at2759"/>
<dbReference type="FunFam" id="3.30.70.80:FF:000005">
    <property type="entry name" value="Proteinase inhibitor I2B"/>
    <property type="match status" value="1"/>
</dbReference>
<dbReference type="GeneID" id="63752595"/>
<dbReference type="SUPFAM" id="SSF54897">
    <property type="entry name" value="Protease propeptides/inhibitors"/>
    <property type="match status" value="1"/>
</dbReference>
<comment type="similarity">
    <text evidence="1">Belongs to the protease inhibitor I9 family.</text>
</comment>
<evidence type="ECO:0000313" key="3">
    <source>
        <dbReference type="EMBL" id="OJJ30719.1"/>
    </source>
</evidence>
<dbReference type="RefSeq" id="XP_040684396.1">
    <property type="nucleotide sequence ID" value="XM_040836747.1"/>
</dbReference>
<dbReference type="PANTHER" id="PTHR28288">
    <property type="entry name" value="PROTEASE B INHIBITOR 2"/>
    <property type="match status" value="1"/>
</dbReference>
<protein>
    <recommendedName>
        <fullName evidence="5">Inhibitor I9 domain-containing protein</fullName>
    </recommendedName>
</protein>
<evidence type="ECO:0000256" key="2">
    <source>
        <dbReference type="SAM" id="SignalP"/>
    </source>
</evidence>
<dbReference type="GO" id="GO:0042144">
    <property type="term" value="P:vacuole fusion, non-autophagic"/>
    <property type="evidence" value="ECO:0007669"/>
    <property type="project" value="TreeGrafter"/>
</dbReference>
<keyword evidence="2" id="KW-0732">Signal</keyword>
<dbReference type="PANTHER" id="PTHR28288:SF1">
    <property type="entry name" value="INHIBITOR I9 DOMAIN-CONTAINING PROTEIN"/>
    <property type="match status" value="1"/>
</dbReference>
<dbReference type="GO" id="GO:0004866">
    <property type="term" value="F:endopeptidase inhibitor activity"/>
    <property type="evidence" value="ECO:0007669"/>
    <property type="project" value="TreeGrafter"/>
</dbReference>
<name>A0A1L9R734_ASPWE</name>
<dbReference type="VEuPathDB" id="FungiDB:ASPWEDRAFT_46372"/>
<dbReference type="Proteomes" id="UP000184383">
    <property type="component" value="Unassembled WGS sequence"/>
</dbReference>
<dbReference type="Gene3D" id="3.30.70.80">
    <property type="entry name" value="Peptidase S8 propeptide/proteinase inhibitor I9"/>
    <property type="match status" value="1"/>
</dbReference>
<dbReference type="AlphaFoldDB" id="A0A1L9R734"/>
<dbReference type="EMBL" id="KV878217">
    <property type="protein sequence ID" value="OJJ30719.1"/>
    <property type="molecule type" value="Genomic_DNA"/>
</dbReference>
<evidence type="ECO:0000313" key="4">
    <source>
        <dbReference type="Proteomes" id="UP000184383"/>
    </source>
</evidence>
<feature type="chain" id="PRO_5012476722" description="Inhibitor I9 domain-containing protein" evidence="2">
    <location>
        <begin position="19"/>
        <end position="93"/>
    </location>
</feature>
<evidence type="ECO:0000256" key="1">
    <source>
        <dbReference type="ARBA" id="ARBA00038069"/>
    </source>
</evidence>
<proteinExistence type="inferred from homology"/>
<keyword evidence="4" id="KW-1185">Reference proteome</keyword>
<feature type="signal peptide" evidence="2">
    <location>
        <begin position="1"/>
        <end position="18"/>
    </location>
</feature>